<evidence type="ECO:0000259" key="3">
    <source>
        <dbReference type="Pfam" id="PF10544"/>
    </source>
</evidence>
<feature type="domain" description="Alpha/beta hydrolase fold-3" evidence="2">
    <location>
        <begin position="498"/>
        <end position="657"/>
    </location>
</feature>
<feature type="region of interest" description="Disordered" evidence="1">
    <location>
        <begin position="1"/>
        <end position="100"/>
    </location>
</feature>
<evidence type="ECO:0000256" key="1">
    <source>
        <dbReference type="SAM" id="MobiDB-lite"/>
    </source>
</evidence>
<comment type="caution">
    <text evidence="4">The sequence shown here is derived from an EMBL/GenBank/DDBJ whole genome shotgun (WGS) entry which is preliminary data.</text>
</comment>
<dbReference type="InterPro" id="IPR029058">
    <property type="entry name" value="AB_hydrolase_fold"/>
</dbReference>
<feature type="compositionally biased region" description="Basic and acidic residues" evidence="1">
    <location>
        <begin position="124"/>
        <end position="134"/>
    </location>
</feature>
<dbReference type="AlphaFoldDB" id="A0A8H6EKI5"/>
<feature type="compositionally biased region" description="Polar residues" evidence="1">
    <location>
        <begin position="1"/>
        <end position="22"/>
    </location>
</feature>
<dbReference type="Proteomes" id="UP000531561">
    <property type="component" value="Unassembled WGS sequence"/>
</dbReference>
<dbReference type="EMBL" id="JABFCT010000005">
    <property type="protein sequence ID" value="KAF5875594.1"/>
    <property type="molecule type" value="Genomic_DNA"/>
</dbReference>
<evidence type="ECO:0000313" key="4">
    <source>
        <dbReference type="EMBL" id="KAF5875594.1"/>
    </source>
</evidence>
<evidence type="ECO:0000259" key="2">
    <source>
        <dbReference type="Pfam" id="PF07859"/>
    </source>
</evidence>
<dbReference type="InterPro" id="IPR013094">
    <property type="entry name" value="AB_hydrolase_3"/>
</dbReference>
<dbReference type="RefSeq" id="XP_037194540.1">
    <property type="nucleotide sequence ID" value="XM_037341683.1"/>
</dbReference>
<feature type="compositionally biased region" description="Low complexity" evidence="1">
    <location>
        <begin position="23"/>
        <end position="36"/>
    </location>
</feature>
<proteinExistence type="predicted"/>
<reference evidence="4 5" key="1">
    <citation type="journal article" date="2020" name="Phytopathology">
        <title>A high-quality genome resource of Botrytis fragariae, a new and rapidly spreading fungal pathogen causing strawberry gray mold in the U.S.A.</title>
        <authorList>
            <person name="Wu Y."/>
            <person name="Saski C.A."/>
            <person name="Schnabel G."/>
            <person name="Xiao S."/>
            <person name="Hu M."/>
        </authorList>
    </citation>
    <scope>NUCLEOTIDE SEQUENCE [LARGE SCALE GENOMIC DNA]</scope>
    <source>
        <strain evidence="4 5">BVB16</strain>
    </source>
</reference>
<keyword evidence="5" id="KW-1185">Reference proteome</keyword>
<feature type="domain" description="Bacteriophage T5 Orf172 DNA-binding" evidence="3">
    <location>
        <begin position="237"/>
        <end position="348"/>
    </location>
</feature>
<protein>
    <submittedName>
        <fullName evidence="4">Putative alpha beta hydrolase fold protein</fullName>
    </submittedName>
</protein>
<sequence>MSSPGCSQTHVSSGNRSPSISANRPSSLPSRPRLNPYQTPDRPILGKSPTSSSSVSSVSTMSTADSTFSIRSFRRESSPITPPNDFEEPIDQWPTAQPRNLYESPIRTSRDSRCRYQAIASQSKADEGRDRVEGQGDDEVDYQDVNNDNNQAERVLKMPGTFPTVAEEPIFNRRISSGFNNAYNSMPVQYPTLPAIVPQCPKFCSYGSARKSTREINHAIRSLLQRPLKPHCNLTAGYIYAYAPCHIKIGQSSRAPETRMREWSKCRIPISKVSKSVFIVSPESPSGNGEDAFYHYALVESILFEEFYNQRKWFECEVCKNNQRGPRRHTEWLEIDASTATHAIRRWRDWVEREKPFTSLGRLTAYWQWRVDELPKNSSSINWDDWTRPGLWKYWRFRLEQLSLHTSKLKPHFTRKDKQFWTMSCFFVFVSFFVYTPEFTISFAMPNFQVNDGSTTSASPRANLPSNAADMETRDFLAQTTLRQNPYQDLHPDTLIPIYYSKAPKATFPQPINELTDIVTSILEDESLPFDRSKVAIGGFSAGGCCSLAVPQAPSLQGKIQGVCAFYPLCGFVTPPSVAIAARPSYATKDGLEDLAPLFNYAYIPPGTDLCDPRLSVTYADRKMLPKKICMVGCELDMLWYDAEFMAERLVGKERVEGETVWEKDGVRWEKVMGVEHGRKMYDDAAEWLFREVYH</sequence>
<evidence type="ECO:0000313" key="5">
    <source>
        <dbReference type="Proteomes" id="UP000531561"/>
    </source>
</evidence>
<dbReference type="GO" id="GO:0016787">
    <property type="term" value="F:hydrolase activity"/>
    <property type="evidence" value="ECO:0007669"/>
    <property type="project" value="UniProtKB-KW"/>
</dbReference>
<dbReference type="SUPFAM" id="SSF53474">
    <property type="entry name" value="alpha/beta-Hydrolases"/>
    <property type="match status" value="1"/>
</dbReference>
<feature type="compositionally biased region" description="Low complexity" evidence="1">
    <location>
        <begin position="48"/>
        <end position="67"/>
    </location>
</feature>
<dbReference type="Gene3D" id="3.40.50.1820">
    <property type="entry name" value="alpha/beta hydrolase"/>
    <property type="match status" value="1"/>
</dbReference>
<dbReference type="OrthoDB" id="3511049at2759"/>
<keyword evidence="4" id="KW-0378">Hydrolase</keyword>
<name>A0A8H6EKI5_9HELO</name>
<dbReference type="InterPro" id="IPR053006">
    <property type="entry name" value="Meiosis_regulatory"/>
</dbReference>
<dbReference type="Pfam" id="PF10544">
    <property type="entry name" value="T5orf172"/>
    <property type="match status" value="1"/>
</dbReference>
<dbReference type="Pfam" id="PF07859">
    <property type="entry name" value="Abhydrolase_3"/>
    <property type="match status" value="1"/>
</dbReference>
<organism evidence="4 5">
    <name type="scientific">Botrytis fragariae</name>
    <dbReference type="NCBI Taxonomy" id="1964551"/>
    <lineage>
        <taxon>Eukaryota</taxon>
        <taxon>Fungi</taxon>
        <taxon>Dikarya</taxon>
        <taxon>Ascomycota</taxon>
        <taxon>Pezizomycotina</taxon>
        <taxon>Leotiomycetes</taxon>
        <taxon>Helotiales</taxon>
        <taxon>Sclerotiniaceae</taxon>
        <taxon>Botrytis</taxon>
    </lineage>
</organism>
<feature type="region of interest" description="Disordered" evidence="1">
    <location>
        <begin position="120"/>
        <end position="145"/>
    </location>
</feature>
<dbReference type="InterPro" id="IPR018306">
    <property type="entry name" value="Phage_T5_Orf172_DNA-bd"/>
</dbReference>
<gene>
    <name evidence="4" type="ORF">Bfra_011356</name>
</gene>
<accession>A0A8H6EKI5</accession>
<dbReference type="PANTHER" id="PTHR28094:SF1">
    <property type="entry name" value="MEIOTICALLY UP-REGULATED GENE 113 PROTEIN"/>
    <property type="match status" value="1"/>
</dbReference>
<dbReference type="GeneID" id="59265375"/>
<dbReference type="PANTHER" id="PTHR28094">
    <property type="entry name" value="MEIOTICALLY UP-REGULATED GENE 113 PROTEIN"/>
    <property type="match status" value="1"/>
</dbReference>